<dbReference type="EMBL" id="JBBNAE010000011">
    <property type="protein sequence ID" value="KAK9085211.1"/>
    <property type="molecule type" value="Genomic_DNA"/>
</dbReference>
<name>A0AAP0E243_9MAGN</name>
<feature type="compositionally biased region" description="Polar residues" evidence="1">
    <location>
        <begin position="53"/>
        <end position="64"/>
    </location>
</feature>
<feature type="region of interest" description="Disordered" evidence="1">
    <location>
        <begin position="52"/>
        <end position="102"/>
    </location>
</feature>
<organism evidence="2 3">
    <name type="scientific">Stephania japonica</name>
    <dbReference type="NCBI Taxonomy" id="461633"/>
    <lineage>
        <taxon>Eukaryota</taxon>
        <taxon>Viridiplantae</taxon>
        <taxon>Streptophyta</taxon>
        <taxon>Embryophyta</taxon>
        <taxon>Tracheophyta</taxon>
        <taxon>Spermatophyta</taxon>
        <taxon>Magnoliopsida</taxon>
        <taxon>Ranunculales</taxon>
        <taxon>Menispermaceae</taxon>
        <taxon>Menispermoideae</taxon>
        <taxon>Cissampelideae</taxon>
        <taxon>Stephania</taxon>
    </lineage>
</organism>
<dbReference type="AlphaFoldDB" id="A0AAP0E243"/>
<keyword evidence="3" id="KW-1185">Reference proteome</keyword>
<dbReference type="Proteomes" id="UP001417504">
    <property type="component" value="Unassembled WGS sequence"/>
</dbReference>
<feature type="compositionally biased region" description="Polar residues" evidence="1">
    <location>
        <begin position="84"/>
        <end position="100"/>
    </location>
</feature>
<evidence type="ECO:0000313" key="3">
    <source>
        <dbReference type="Proteomes" id="UP001417504"/>
    </source>
</evidence>
<evidence type="ECO:0000256" key="1">
    <source>
        <dbReference type="SAM" id="MobiDB-lite"/>
    </source>
</evidence>
<evidence type="ECO:0000313" key="2">
    <source>
        <dbReference type="EMBL" id="KAK9085211.1"/>
    </source>
</evidence>
<comment type="caution">
    <text evidence="2">The sequence shown here is derived from an EMBL/GenBank/DDBJ whole genome shotgun (WGS) entry which is preliminary data.</text>
</comment>
<accession>A0AAP0E243</accession>
<sequence>MQVASLEGEGLHLTSNDIATKVPSLERRNSLKKVSLKSTSIPPPLLSLRAAISTRNNNSKSLSMDTPISPKTKSPKPLTVKSGNDPNGLNFSANKTSLTPRATPKLATLVRKKSKKSSNGGTVVATAAADSVVSLSHLKNIFFVCAWL</sequence>
<proteinExistence type="predicted"/>
<reference evidence="2 3" key="1">
    <citation type="submission" date="2024-01" db="EMBL/GenBank/DDBJ databases">
        <title>Genome assemblies of Stephania.</title>
        <authorList>
            <person name="Yang L."/>
        </authorList>
    </citation>
    <scope>NUCLEOTIDE SEQUENCE [LARGE SCALE GENOMIC DNA]</scope>
    <source>
        <strain evidence="2">QJT</strain>
        <tissue evidence="2">Leaf</tissue>
    </source>
</reference>
<protein>
    <submittedName>
        <fullName evidence="2">Uncharacterized protein</fullName>
    </submittedName>
</protein>
<gene>
    <name evidence="2" type="ORF">Sjap_025622</name>
</gene>
<feature type="compositionally biased region" description="Low complexity" evidence="1">
    <location>
        <begin position="66"/>
        <end position="82"/>
    </location>
</feature>